<gene>
    <name evidence="1" type="ORF">L195_g058365</name>
</gene>
<reference evidence="1 2" key="1">
    <citation type="journal article" date="2014" name="Am. J. Bot.">
        <title>Genome assembly and annotation for red clover (Trifolium pratense; Fabaceae).</title>
        <authorList>
            <person name="Istvanek J."/>
            <person name="Jaros M."/>
            <person name="Krenek A."/>
            <person name="Repkova J."/>
        </authorList>
    </citation>
    <scope>NUCLEOTIDE SEQUENCE [LARGE SCALE GENOMIC DNA]</scope>
    <source>
        <strain evidence="2">cv. Tatra</strain>
        <tissue evidence="1">Young leaves</tissue>
    </source>
</reference>
<evidence type="ECO:0000313" key="1">
    <source>
        <dbReference type="EMBL" id="PNX56765.1"/>
    </source>
</evidence>
<protein>
    <submittedName>
        <fullName evidence="1">Uncharacterized protein</fullName>
    </submittedName>
</protein>
<organism evidence="1 2">
    <name type="scientific">Trifolium pratense</name>
    <name type="common">Red clover</name>
    <dbReference type="NCBI Taxonomy" id="57577"/>
    <lineage>
        <taxon>Eukaryota</taxon>
        <taxon>Viridiplantae</taxon>
        <taxon>Streptophyta</taxon>
        <taxon>Embryophyta</taxon>
        <taxon>Tracheophyta</taxon>
        <taxon>Spermatophyta</taxon>
        <taxon>Magnoliopsida</taxon>
        <taxon>eudicotyledons</taxon>
        <taxon>Gunneridae</taxon>
        <taxon>Pentapetalae</taxon>
        <taxon>rosids</taxon>
        <taxon>fabids</taxon>
        <taxon>Fabales</taxon>
        <taxon>Fabaceae</taxon>
        <taxon>Papilionoideae</taxon>
        <taxon>50 kb inversion clade</taxon>
        <taxon>NPAAA clade</taxon>
        <taxon>Hologalegina</taxon>
        <taxon>IRL clade</taxon>
        <taxon>Trifolieae</taxon>
        <taxon>Trifolium</taxon>
    </lineage>
</organism>
<dbReference type="EMBL" id="ASHM01120761">
    <property type="protein sequence ID" value="PNX56765.1"/>
    <property type="molecule type" value="Genomic_DNA"/>
</dbReference>
<reference evidence="1 2" key="2">
    <citation type="journal article" date="2017" name="Front. Plant Sci.">
        <title>Gene Classification and Mining of Molecular Markers Useful in Red Clover (Trifolium pratense) Breeding.</title>
        <authorList>
            <person name="Istvanek J."/>
            <person name="Dluhosova J."/>
            <person name="Dluhos P."/>
            <person name="Patkova L."/>
            <person name="Nedelnik J."/>
            <person name="Repkova J."/>
        </authorList>
    </citation>
    <scope>NUCLEOTIDE SEQUENCE [LARGE SCALE GENOMIC DNA]</scope>
    <source>
        <strain evidence="2">cv. Tatra</strain>
        <tissue evidence="1">Young leaves</tissue>
    </source>
</reference>
<dbReference type="AlphaFoldDB" id="A0A2K3JRV9"/>
<sequence>GLDLAEVLGLDEDGSSAASLAVAFLGSMKCFIFAGGERDPRERVAVEGGGCCD</sequence>
<name>A0A2K3JRV9_TRIPR</name>
<feature type="non-terminal residue" evidence="1">
    <location>
        <position position="1"/>
    </location>
</feature>
<accession>A0A2K3JRV9</accession>
<comment type="caution">
    <text evidence="1">The sequence shown here is derived from an EMBL/GenBank/DDBJ whole genome shotgun (WGS) entry which is preliminary data.</text>
</comment>
<proteinExistence type="predicted"/>
<dbReference type="Proteomes" id="UP000236291">
    <property type="component" value="Unassembled WGS sequence"/>
</dbReference>
<evidence type="ECO:0000313" key="2">
    <source>
        <dbReference type="Proteomes" id="UP000236291"/>
    </source>
</evidence>